<evidence type="ECO:0000313" key="1">
    <source>
        <dbReference type="EMBL" id="DAF49158.1"/>
    </source>
</evidence>
<protein>
    <submittedName>
        <fullName evidence="1">Uncharacterized protein</fullName>
    </submittedName>
</protein>
<proteinExistence type="predicted"/>
<dbReference type="EMBL" id="BK032577">
    <property type="protein sequence ID" value="DAF49158.1"/>
    <property type="molecule type" value="Genomic_DNA"/>
</dbReference>
<sequence>MFTIYQIHEKGGEYEYRFDNIVGSYLHKERAERKLEKFKDALNERCVYYQKCSNCSAQFGCLEDEIDEIRENCDHFSTENDESLIVFCKNAVYSYDESVRYEIEETDIDDEEVKE</sequence>
<accession>A0A8S5SDW1</accession>
<reference evidence="1" key="1">
    <citation type="journal article" date="2021" name="Proc. Natl. Acad. Sci. U.S.A.">
        <title>A Catalog of Tens of Thousands of Viruses from Human Metagenomes Reveals Hidden Associations with Chronic Diseases.</title>
        <authorList>
            <person name="Tisza M.J."/>
            <person name="Buck C.B."/>
        </authorList>
    </citation>
    <scope>NUCLEOTIDE SEQUENCE</scope>
    <source>
        <strain evidence="1">Ctnpt50</strain>
    </source>
</reference>
<name>A0A8S5SDW1_9CAUD</name>
<organism evidence="1">
    <name type="scientific">Siphoviridae sp. ctnpt50</name>
    <dbReference type="NCBI Taxonomy" id="2827941"/>
    <lineage>
        <taxon>Viruses</taxon>
        <taxon>Duplodnaviria</taxon>
        <taxon>Heunggongvirae</taxon>
        <taxon>Uroviricota</taxon>
        <taxon>Caudoviricetes</taxon>
    </lineage>
</organism>